<sequence>MSILAGISYHDVEDVSVKIVKGGTTGVIIVTPNNVSSLKSGRILGTKLIPAQPNTTHKKNAGEGIDRHRVKKLPEDIRCRLKENKTEYYSDEVKQLKLACDQNRDSFSIDIEQQRSQLKTQRKELHFKCLALRINTQRNITSTDEDLNREHIITKEGIGVRKTEDYRFDNSTDIADSFSFSRTDNDVKTMAASVDFPYESFLFHLGLYNKQNQETEPTALTPNQKDSLKLKPEVINAEDIAVASGNTKARRNLQNSKTQQVKSVEKLLSINIICKSSDMHDEKKRYDVYSDNCVF</sequence>
<proteinExistence type="predicted"/>
<reference evidence="1" key="1">
    <citation type="submission" date="2021-01" db="EMBL/GenBank/DDBJ databases">
        <title>Metabolic potential, ecology and presence of endohyphal bacteria is reflected in genomic diversity of Mucoromycotina.</title>
        <authorList>
            <person name="Muszewska A."/>
            <person name="Okrasinska A."/>
            <person name="Steczkiewicz K."/>
            <person name="Drgas O."/>
            <person name="Orlowska M."/>
            <person name="Perlinska-Lenart U."/>
            <person name="Aleksandrzak-Piekarczyk T."/>
            <person name="Szatraj K."/>
            <person name="Zielenkiewicz U."/>
            <person name="Pilsyk S."/>
            <person name="Malc E."/>
            <person name="Mieczkowski P."/>
            <person name="Kruszewska J.S."/>
            <person name="Biernat P."/>
            <person name="Pawlowska J."/>
        </authorList>
    </citation>
    <scope>NUCLEOTIDE SEQUENCE</scope>
    <source>
        <strain evidence="1">WA0000018081</strain>
    </source>
</reference>
<protein>
    <submittedName>
        <fullName evidence="1">Uncharacterized protein</fullName>
    </submittedName>
</protein>
<dbReference type="Proteomes" id="UP000613177">
    <property type="component" value="Unassembled WGS sequence"/>
</dbReference>
<organism evidence="1 2">
    <name type="scientific">Thamnidium elegans</name>
    <dbReference type="NCBI Taxonomy" id="101142"/>
    <lineage>
        <taxon>Eukaryota</taxon>
        <taxon>Fungi</taxon>
        <taxon>Fungi incertae sedis</taxon>
        <taxon>Mucoromycota</taxon>
        <taxon>Mucoromycotina</taxon>
        <taxon>Mucoromycetes</taxon>
        <taxon>Mucorales</taxon>
        <taxon>Mucorineae</taxon>
        <taxon>Mucoraceae</taxon>
        <taxon>Thamnidium</taxon>
    </lineage>
</organism>
<keyword evidence="2" id="KW-1185">Reference proteome</keyword>
<evidence type="ECO:0000313" key="2">
    <source>
        <dbReference type="Proteomes" id="UP000613177"/>
    </source>
</evidence>
<comment type="caution">
    <text evidence="1">The sequence shown here is derived from an EMBL/GenBank/DDBJ whole genome shotgun (WGS) entry which is preliminary data.</text>
</comment>
<dbReference type="AlphaFoldDB" id="A0A8H7SVX5"/>
<name>A0A8H7SVX5_9FUNG</name>
<accession>A0A8H7SVX5</accession>
<evidence type="ECO:0000313" key="1">
    <source>
        <dbReference type="EMBL" id="KAG2235108.1"/>
    </source>
</evidence>
<dbReference type="EMBL" id="JAEPRE010000039">
    <property type="protein sequence ID" value="KAG2235108.1"/>
    <property type="molecule type" value="Genomic_DNA"/>
</dbReference>
<gene>
    <name evidence="1" type="ORF">INT48_002449</name>
</gene>